<comment type="catalytic activity">
    <reaction evidence="1 7">
        <text>6-phospho-D-glucono-1,5-lactone + H2O = 6-phospho-D-gluconate + H(+)</text>
        <dbReference type="Rhea" id="RHEA:12556"/>
        <dbReference type="ChEBI" id="CHEBI:15377"/>
        <dbReference type="ChEBI" id="CHEBI:15378"/>
        <dbReference type="ChEBI" id="CHEBI:57955"/>
        <dbReference type="ChEBI" id="CHEBI:58759"/>
        <dbReference type="EC" id="3.1.1.31"/>
    </reaction>
</comment>
<dbReference type="PANTHER" id="PTHR11054:SF0">
    <property type="entry name" value="6-PHOSPHOGLUCONOLACTONASE"/>
    <property type="match status" value="1"/>
</dbReference>
<evidence type="ECO:0000313" key="9">
    <source>
        <dbReference type="EMBL" id="RRJ87232.1"/>
    </source>
</evidence>
<dbReference type="SUPFAM" id="SSF100950">
    <property type="entry name" value="NagB/RpiA/CoA transferase-like"/>
    <property type="match status" value="1"/>
</dbReference>
<evidence type="ECO:0000256" key="1">
    <source>
        <dbReference type="ARBA" id="ARBA00000832"/>
    </source>
</evidence>
<gene>
    <name evidence="7 9" type="primary">pgl</name>
    <name evidence="9" type="ORF">EG850_05305</name>
</gene>
<dbReference type="UniPathway" id="UPA00115">
    <property type="reaction ID" value="UER00409"/>
</dbReference>
<reference evidence="9 10" key="1">
    <citation type="submission" date="2018-11" db="EMBL/GenBank/DDBJ databases">
        <title>YIM 102482-1 draft genome.</title>
        <authorList>
            <person name="Li G."/>
            <person name="Jiang Y."/>
        </authorList>
    </citation>
    <scope>NUCLEOTIDE SEQUENCE [LARGE SCALE GENOMIC DNA]</scope>
    <source>
        <strain evidence="9 10">YIM 102482-1</strain>
    </source>
</reference>
<dbReference type="PANTHER" id="PTHR11054">
    <property type="entry name" value="6-PHOSPHOGLUCONOLACTONASE"/>
    <property type="match status" value="1"/>
</dbReference>
<evidence type="ECO:0000256" key="4">
    <source>
        <dbReference type="ARBA" id="ARBA00010662"/>
    </source>
</evidence>
<evidence type="ECO:0000256" key="6">
    <source>
        <dbReference type="ARBA" id="ARBA00020337"/>
    </source>
</evidence>
<comment type="pathway">
    <text evidence="3 7">Carbohydrate degradation; pentose phosphate pathway; D-ribulose 5-phosphate from D-glucose 6-phosphate (oxidative stage): step 2/3.</text>
</comment>
<organism evidence="9 10">
    <name type="scientific">Gulosibacter macacae</name>
    <dbReference type="NCBI Taxonomy" id="2488791"/>
    <lineage>
        <taxon>Bacteria</taxon>
        <taxon>Bacillati</taxon>
        <taxon>Actinomycetota</taxon>
        <taxon>Actinomycetes</taxon>
        <taxon>Micrococcales</taxon>
        <taxon>Microbacteriaceae</taxon>
        <taxon>Gulosibacter</taxon>
    </lineage>
</organism>
<accession>A0A3P3VWQ0</accession>
<dbReference type="InterPro" id="IPR006148">
    <property type="entry name" value="Glc/Gal-6P_isomerase"/>
</dbReference>
<comment type="caution">
    <text evidence="9">The sequence shown here is derived from an EMBL/GenBank/DDBJ whole genome shotgun (WGS) entry which is preliminary data.</text>
</comment>
<dbReference type="RefSeq" id="WP_124971036.1">
    <property type="nucleotide sequence ID" value="NZ_RQVS01000005.1"/>
</dbReference>
<keyword evidence="7 9" id="KW-0378">Hydrolase</keyword>
<dbReference type="Gene3D" id="3.40.50.1360">
    <property type="match status" value="1"/>
</dbReference>
<dbReference type="InterPro" id="IPR039104">
    <property type="entry name" value="6PGL"/>
</dbReference>
<evidence type="ECO:0000313" key="10">
    <source>
        <dbReference type="Proteomes" id="UP000274391"/>
    </source>
</evidence>
<evidence type="ECO:0000256" key="2">
    <source>
        <dbReference type="ARBA" id="ARBA00002681"/>
    </source>
</evidence>
<dbReference type="EC" id="3.1.1.31" evidence="5 7"/>
<protein>
    <recommendedName>
        <fullName evidence="6 7">6-phosphogluconolactonase</fullName>
        <shortName evidence="7">6PGL</shortName>
        <ecNumber evidence="5 7">3.1.1.31</ecNumber>
    </recommendedName>
</protein>
<comment type="similarity">
    <text evidence="4 7">Belongs to the glucosamine/galactosamine-6-phosphate isomerase family. 6-phosphogluconolactonase subfamily.</text>
</comment>
<comment type="function">
    <text evidence="2 7">Hydrolysis of 6-phosphogluconolactone to 6-phosphogluconate.</text>
</comment>
<keyword evidence="10" id="KW-1185">Reference proteome</keyword>
<sequence>MTLADARVRKGADANDVDLLLAADAVSLFMNRLRHSAQFHFVVSGGSVAQRALPEIVKAGNTVGLDWGRLHIWFADERFAPRGHEDRNASLIMMALRQAPGFFASQLHIPAASDAGVSLDEAAASYQREVQRYVPNGADRMTPMFDLVLLGMGPDGHTASLFPGHEAVDLSDVLVAPVRNSPKPPAERVTLTYPAINSAAHVWVYATGEGKREALELARSGAAASESPVGAVAARDEVVLYADAAAIGE</sequence>
<feature type="domain" description="Glucosamine/galactosamine-6-phosphate isomerase" evidence="8">
    <location>
        <begin position="21"/>
        <end position="237"/>
    </location>
</feature>
<dbReference type="InterPro" id="IPR037171">
    <property type="entry name" value="NagB/RpiA_transferase-like"/>
</dbReference>
<dbReference type="NCBIfam" id="TIGR01198">
    <property type="entry name" value="pgl"/>
    <property type="match status" value="1"/>
</dbReference>
<dbReference type="GO" id="GO:0017057">
    <property type="term" value="F:6-phosphogluconolactonase activity"/>
    <property type="evidence" value="ECO:0007669"/>
    <property type="project" value="UniProtKB-UniRule"/>
</dbReference>
<evidence type="ECO:0000259" key="8">
    <source>
        <dbReference type="Pfam" id="PF01182"/>
    </source>
</evidence>
<dbReference type="OrthoDB" id="9810967at2"/>
<evidence type="ECO:0000256" key="5">
    <source>
        <dbReference type="ARBA" id="ARBA00013198"/>
    </source>
</evidence>
<dbReference type="AlphaFoldDB" id="A0A3P3VWQ0"/>
<dbReference type="Proteomes" id="UP000274391">
    <property type="component" value="Unassembled WGS sequence"/>
</dbReference>
<dbReference type="InterPro" id="IPR005900">
    <property type="entry name" value="6-phosphogluconolactonase_DevB"/>
</dbReference>
<name>A0A3P3VWQ0_9MICO</name>
<dbReference type="GO" id="GO:0006098">
    <property type="term" value="P:pentose-phosphate shunt"/>
    <property type="evidence" value="ECO:0007669"/>
    <property type="project" value="UniProtKB-UniPathway"/>
</dbReference>
<dbReference type="CDD" id="cd01400">
    <property type="entry name" value="6PGL"/>
    <property type="match status" value="1"/>
</dbReference>
<evidence type="ECO:0000256" key="3">
    <source>
        <dbReference type="ARBA" id="ARBA00004961"/>
    </source>
</evidence>
<evidence type="ECO:0000256" key="7">
    <source>
        <dbReference type="RuleBase" id="RU365095"/>
    </source>
</evidence>
<dbReference type="EMBL" id="RQVS01000005">
    <property type="protein sequence ID" value="RRJ87232.1"/>
    <property type="molecule type" value="Genomic_DNA"/>
</dbReference>
<proteinExistence type="inferred from homology"/>
<dbReference type="Pfam" id="PF01182">
    <property type="entry name" value="Glucosamine_iso"/>
    <property type="match status" value="1"/>
</dbReference>
<dbReference type="GO" id="GO:0005975">
    <property type="term" value="P:carbohydrate metabolic process"/>
    <property type="evidence" value="ECO:0007669"/>
    <property type="project" value="UniProtKB-UniRule"/>
</dbReference>